<evidence type="ECO:0000313" key="2">
    <source>
        <dbReference type="EMBL" id="HGF33820.1"/>
    </source>
</evidence>
<protein>
    <submittedName>
        <fullName evidence="2">PqqD family protein</fullName>
    </submittedName>
</protein>
<sequence length="99" mass="11762">MEALDFNLIRFSQDPTFVYRRIAGECLLVPIRQQVADLQYIYVLNPVANRIWELLDGQRTLAEVRDRLLEEFEVSSEELEQDLHEFIAQLRQIEAIREI</sequence>
<name>A0A7C3V7F9_9BACT</name>
<dbReference type="Gene3D" id="1.10.10.1150">
    <property type="entry name" value="Coenzyme PQQ synthesis protein D (PqqD)"/>
    <property type="match status" value="1"/>
</dbReference>
<dbReference type="AlphaFoldDB" id="A0A7C3V7F9"/>
<dbReference type="EMBL" id="DTMF01000142">
    <property type="protein sequence ID" value="HGF33820.1"/>
    <property type="molecule type" value="Genomic_DNA"/>
</dbReference>
<proteinExistence type="predicted"/>
<dbReference type="InterPro" id="IPR008792">
    <property type="entry name" value="PQQD"/>
</dbReference>
<gene>
    <name evidence="2" type="ORF">ENW96_05450</name>
</gene>
<dbReference type="Pfam" id="PF05402">
    <property type="entry name" value="PqqD"/>
    <property type="match status" value="1"/>
</dbReference>
<organism evidence="2">
    <name type="scientific">Desulfobacca acetoxidans</name>
    <dbReference type="NCBI Taxonomy" id="60893"/>
    <lineage>
        <taxon>Bacteria</taxon>
        <taxon>Pseudomonadati</taxon>
        <taxon>Thermodesulfobacteriota</taxon>
        <taxon>Desulfobaccia</taxon>
        <taxon>Desulfobaccales</taxon>
        <taxon>Desulfobaccaceae</taxon>
        <taxon>Desulfobacca</taxon>
    </lineage>
</organism>
<comment type="caution">
    <text evidence="2">The sequence shown here is derived from an EMBL/GenBank/DDBJ whole genome shotgun (WGS) entry which is preliminary data.</text>
</comment>
<reference evidence="2" key="1">
    <citation type="journal article" date="2020" name="mSystems">
        <title>Genome- and Community-Level Interaction Insights into Carbon Utilization and Element Cycling Functions of Hydrothermarchaeota in Hydrothermal Sediment.</title>
        <authorList>
            <person name="Zhou Z."/>
            <person name="Liu Y."/>
            <person name="Xu W."/>
            <person name="Pan J."/>
            <person name="Luo Z.H."/>
            <person name="Li M."/>
        </authorList>
    </citation>
    <scope>NUCLEOTIDE SEQUENCE [LARGE SCALE GENOMIC DNA]</scope>
    <source>
        <strain evidence="2">SpSt-897</strain>
    </source>
</reference>
<dbReference type="InterPro" id="IPR041881">
    <property type="entry name" value="PqqD_sf"/>
</dbReference>
<keyword evidence="1" id="KW-0175">Coiled coil</keyword>
<accession>A0A7C3V7F9</accession>
<evidence type="ECO:0000256" key="1">
    <source>
        <dbReference type="SAM" id="Coils"/>
    </source>
</evidence>
<feature type="coiled-coil region" evidence="1">
    <location>
        <begin position="69"/>
        <end position="96"/>
    </location>
</feature>